<dbReference type="Pfam" id="PF12697">
    <property type="entry name" value="Abhydrolase_6"/>
    <property type="match status" value="1"/>
</dbReference>
<dbReference type="Gene3D" id="3.40.50.1820">
    <property type="entry name" value="alpha/beta hydrolase"/>
    <property type="match status" value="1"/>
</dbReference>
<dbReference type="SUPFAM" id="SSF53474">
    <property type="entry name" value="alpha/beta-Hydrolases"/>
    <property type="match status" value="1"/>
</dbReference>
<dbReference type="AlphaFoldDB" id="A0A4U6BRG0"/>
<evidence type="ECO:0000256" key="1">
    <source>
        <dbReference type="ARBA" id="ARBA00022801"/>
    </source>
</evidence>
<protein>
    <submittedName>
        <fullName evidence="4">Dienelactone hydrolase</fullName>
    </submittedName>
</protein>
<dbReference type="PANTHER" id="PTHR22946:SF9">
    <property type="entry name" value="POLYKETIDE TRANSFERASE AF380"/>
    <property type="match status" value="1"/>
</dbReference>
<name>A0A4U6BRG0_9BRAD</name>
<sequence>MTGRKRMRRCVYVFGLLVLLTTGAAAQTVLPGLIRAPIAIAIDLPDGRKVTLEGLVIRPDRSGRFPLVVLIHGTPRGDGPTFLATIARQSPARLNGPSVAFAQRGYVAVSIMRRGFGRSEGPYAEHISGTCDNRDYLEVARTAGEDVAGAVAALRREPWVDPDHVLLLGWSSGGLAATAAAATNPAGVVGVLSVAGGRGSFAPGQICSAGRLVEGFGVFGKTARVPALWLYSENDRYFNATLARQMFEAYTASGAPAQLQMLPPFGTDGHMVLDAEPIEIWWQPVQTFLTALHLPTSVVVELPPLADLPPPTPINAACAAFFNRYYSARTDVKAFAVNPEGHCGSSVMARSRDEAKEEAMTRCARAWKDCRLYAVGQELVERSN</sequence>
<evidence type="ECO:0000259" key="3">
    <source>
        <dbReference type="Pfam" id="PF12697"/>
    </source>
</evidence>
<evidence type="ECO:0000313" key="5">
    <source>
        <dbReference type="Proteomes" id="UP000034832"/>
    </source>
</evidence>
<dbReference type="InterPro" id="IPR050261">
    <property type="entry name" value="FrsA_esterase"/>
</dbReference>
<evidence type="ECO:0000313" key="4">
    <source>
        <dbReference type="EMBL" id="TKT73086.1"/>
    </source>
</evidence>
<dbReference type="GO" id="GO:0052689">
    <property type="term" value="F:carboxylic ester hydrolase activity"/>
    <property type="evidence" value="ECO:0007669"/>
    <property type="project" value="UniProtKB-ARBA"/>
</dbReference>
<dbReference type="Proteomes" id="UP000034832">
    <property type="component" value="Unassembled WGS sequence"/>
</dbReference>
<proteinExistence type="inferred from homology"/>
<comment type="similarity">
    <text evidence="2">Belongs to the AB hydrolase superfamily. FUS2 hydrolase family.</text>
</comment>
<keyword evidence="5" id="KW-1185">Reference proteome</keyword>
<evidence type="ECO:0000256" key="2">
    <source>
        <dbReference type="ARBA" id="ARBA00038115"/>
    </source>
</evidence>
<accession>A0A4U6BRG0</accession>
<reference evidence="4" key="1">
    <citation type="submission" date="2019-04" db="EMBL/GenBank/DDBJ databases">
        <title>Whole genome sequencing of cave bacteria.</title>
        <authorList>
            <person name="Gan H.M."/>
            <person name="Barton H."/>
            <person name="Savka M.A."/>
        </authorList>
    </citation>
    <scope>NUCLEOTIDE SEQUENCE [LARGE SCALE GENOMIC DNA]</scope>
    <source>
        <strain evidence="4">LC387</strain>
    </source>
</reference>
<keyword evidence="1 4" id="KW-0378">Hydrolase</keyword>
<dbReference type="STRING" id="211460.YH63_01475"/>
<gene>
    <name evidence="4" type="ORF">YH63_017580</name>
</gene>
<feature type="domain" description="AB hydrolase-1" evidence="3">
    <location>
        <begin position="68"/>
        <end position="342"/>
    </location>
</feature>
<comment type="caution">
    <text evidence="4">The sequence shown here is derived from an EMBL/GenBank/DDBJ whole genome shotgun (WGS) entry which is preliminary data.</text>
</comment>
<organism evidence="4 5">
    <name type="scientific">Afipia massiliensis</name>
    <dbReference type="NCBI Taxonomy" id="211460"/>
    <lineage>
        <taxon>Bacteria</taxon>
        <taxon>Pseudomonadati</taxon>
        <taxon>Pseudomonadota</taxon>
        <taxon>Alphaproteobacteria</taxon>
        <taxon>Hyphomicrobiales</taxon>
        <taxon>Nitrobacteraceae</taxon>
        <taxon>Afipia</taxon>
    </lineage>
</organism>
<dbReference type="OrthoDB" id="7839439at2"/>
<dbReference type="EMBL" id="LBIA02000001">
    <property type="protein sequence ID" value="TKT73086.1"/>
    <property type="molecule type" value="Genomic_DNA"/>
</dbReference>
<dbReference type="PANTHER" id="PTHR22946">
    <property type="entry name" value="DIENELACTONE HYDROLASE DOMAIN-CONTAINING PROTEIN-RELATED"/>
    <property type="match status" value="1"/>
</dbReference>
<dbReference type="InterPro" id="IPR029058">
    <property type="entry name" value="AB_hydrolase_fold"/>
</dbReference>
<dbReference type="InterPro" id="IPR000073">
    <property type="entry name" value="AB_hydrolase_1"/>
</dbReference>